<dbReference type="Pfam" id="PF08659">
    <property type="entry name" value="KR"/>
    <property type="match status" value="2"/>
</dbReference>
<dbReference type="PROSITE" id="PS50075">
    <property type="entry name" value="CARRIER"/>
    <property type="match status" value="3"/>
</dbReference>
<dbReference type="SMART" id="SM00823">
    <property type="entry name" value="PKS_PP"/>
    <property type="match status" value="3"/>
</dbReference>
<keyword evidence="3" id="KW-0808">Transferase</keyword>
<feature type="domain" description="Carrier" evidence="7">
    <location>
        <begin position="1292"/>
        <end position="1370"/>
    </location>
</feature>
<keyword evidence="11" id="KW-1185">Reference proteome</keyword>
<evidence type="ECO:0000313" key="10">
    <source>
        <dbReference type="EMBL" id="KAI1718828.1"/>
    </source>
</evidence>
<dbReference type="InterPro" id="IPR020806">
    <property type="entry name" value="PKS_PP-bd"/>
</dbReference>
<dbReference type="GO" id="GO:0006633">
    <property type="term" value="P:fatty acid biosynthetic process"/>
    <property type="evidence" value="ECO:0007669"/>
    <property type="project" value="InterPro"/>
</dbReference>
<dbReference type="Gene3D" id="3.40.47.10">
    <property type="match status" value="3"/>
</dbReference>
<dbReference type="SMART" id="SM01294">
    <property type="entry name" value="PKS_PP_betabranch"/>
    <property type="match status" value="1"/>
</dbReference>
<reference evidence="10" key="1">
    <citation type="submission" date="2022-01" db="EMBL/GenBank/DDBJ databases">
        <title>Genome Sequence Resource for Two Populations of Ditylenchus destructor, the Migratory Endoparasitic Phytonematode.</title>
        <authorList>
            <person name="Zhang H."/>
            <person name="Lin R."/>
            <person name="Xie B."/>
        </authorList>
    </citation>
    <scope>NUCLEOTIDE SEQUENCE</scope>
    <source>
        <strain evidence="10">BazhouSP</strain>
    </source>
</reference>
<dbReference type="PROSITE" id="PS00606">
    <property type="entry name" value="KS3_1"/>
    <property type="match status" value="2"/>
</dbReference>
<proteinExistence type="predicted"/>
<dbReference type="InterPro" id="IPR057326">
    <property type="entry name" value="KR_dom"/>
</dbReference>
<keyword evidence="5" id="KW-0175">Coiled coil</keyword>
<dbReference type="Gene3D" id="3.30.70.3290">
    <property type="match status" value="1"/>
</dbReference>
<dbReference type="GO" id="GO:0004315">
    <property type="term" value="F:3-oxoacyl-[acyl-carrier-protein] synthase activity"/>
    <property type="evidence" value="ECO:0007669"/>
    <property type="project" value="InterPro"/>
</dbReference>
<dbReference type="InterPro" id="IPR014031">
    <property type="entry name" value="Ketoacyl_synth_C"/>
</dbReference>
<dbReference type="PROSITE" id="PS52004">
    <property type="entry name" value="KS3_2"/>
    <property type="match status" value="3"/>
</dbReference>
<protein>
    <submittedName>
        <fullName evidence="10">KR domain-containing protein</fullName>
    </submittedName>
</protein>
<dbReference type="PANTHER" id="PTHR43775">
    <property type="entry name" value="FATTY ACID SYNTHASE"/>
    <property type="match status" value="1"/>
</dbReference>
<dbReference type="InterPro" id="IPR049900">
    <property type="entry name" value="PKS_mFAS_DH"/>
</dbReference>
<feature type="domain" description="Ketosynthase family 3 (KS3)" evidence="8">
    <location>
        <begin position="2362"/>
        <end position="2819"/>
    </location>
</feature>
<feature type="domain" description="Carrier" evidence="7">
    <location>
        <begin position="1875"/>
        <end position="1961"/>
    </location>
</feature>
<feature type="domain" description="Ketosynthase family 3 (KS3)" evidence="8">
    <location>
        <begin position="290"/>
        <end position="696"/>
    </location>
</feature>
<dbReference type="InterPro" id="IPR018201">
    <property type="entry name" value="Ketoacyl_synth_AS"/>
</dbReference>
<dbReference type="InterPro" id="IPR036291">
    <property type="entry name" value="NAD(P)-bd_dom_sf"/>
</dbReference>
<evidence type="ECO:0000256" key="1">
    <source>
        <dbReference type="ARBA" id="ARBA00022450"/>
    </source>
</evidence>
<evidence type="ECO:0000256" key="3">
    <source>
        <dbReference type="ARBA" id="ARBA00022679"/>
    </source>
</evidence>
<evidence type="ECO:0000259" key="9">
    <source>
        <dbReference type="PROSITE" id="PS52019"/>
    </source>
</evidence>
<dbReference type="Gene3D" id="3.40.50.720">
    <property type="entry name" value="NAD(P)-binding Rossmann-like Domain"/>
    <property type="match status" value="2"/>
</dbReference>
<dbReference type="PANTHER" id="PTHR43775:SF37">
    <property type="entry name" value="SI:DKEY-61P9.11"/>
    <property type="match status" value="1"/>
</dbReference>
<dbReference type="Pfam" id="PF00550">
    <property type="entry name" value="PP-binding"/>
    <property type="match status" value="3"/>
</dbReference>
<evidence type="ECO:0000256" key="5">
    <source>
        <dbReference type="SAM" id="Coils"/>
    </source>
</evidence>
<dbReference type="InterPro" id="IPR020841">
    <property type="entry name" value="PKS_Beta-ketoAc_synthase_dom"/>
</dbReference>
<keyword evidence="1" id="KW-0596">Phosphopantetheine</keyword>
<accession>A0AAD4R962</accession>
<dbReference type="Gene3D" id="3.10.129.110">
    <property type="entry name" value="Polyketide synthase dehydratase"/>
    <property type="match status" value="2"/>
</dbReference>
<dbReference type="EMBL" id="JAKKPZ010000007">
    <property type="protein sequence ID" value="KAI1718828.1"/>
    <property type="molecule type" value="Genomic_DNA"/>
</dbReference>
<evidence type="ECO:0000256" key="2">
    <source>
        <dbReference type="ARBA" id="ARBA00022553"/>
    </source>
</evidence>
<dbReference type="Pfam" id="PF02801">
    <property type="entry name" value="Ketoacyl-synt_C"/>
    <property type="match status" value="3"/>
</dbReference>
<feature type="domain" description="Ketosynthase family 3 (KS3)" evidence="8">
    <location>
        <begin position="3752"/>
        <end position="4108"/>
    </location>
</feature>
<feature type="region of interest" description="N-terminal hotdog fold" evidence="4">
    <location>
        <begin position="1"/>
        <end position="118"/>
    </location>
</feature>
<organism evidence="10 11">
    <name type="scientific">Ditylenchus destructor</name>
    <dbReference type="NCBI Taxonomy" id="166010"/>
    <lineage>
        <taxon>Eukaryota</taxon>
        <taxon>Metazoa</taxon>
        <taxon>Ecdysozoa</taxon>
        <taxon>Nematoda</taxon>
        <taxon>Chromadorea</taxon>
        <taxon>Rhabditida</taxon>
        <taxon>Tylenchina</taxon>
        <taxon>Tylenchomorpha</taxon>
        <taxon>Sphaerularioidea</taxon>
        <taxon>Anguinidae</taxon>
        <taxon>Anguininae</taxon>
        <taxon>Ditylenchus</taxon>
    </lineage>
</organism>
<name>A0AAD4R962_9BILA</name>
<feature type="domain" description="Carrier" evidence="7">
    <location>
        <begin position="3619"/>
        <end position="3696"/>
    </location>
</feature>
<feature type="active site" description="Proton acceptor; for dehydratase activity" evidence="4">
    <location>
        <position position="24"/>
    </location>
</feature>
<feature type="region of interest" description="Disordered" evidence="6">
    <location>
        <begin position="2263"/>
        <end position="2282"/>
    </location>
</feature>
<dbReference type="CDD" id="cd05274">
    <property type="entry name" value="KR_FAS_SDR_x"/>
    <property type="match status" value="1"/>
</dbReference>
<feature type="region of interest" description="C-terminal hotdog fold" evidence="4">
    <location>
        <begin position="132"/>
        <end position="276"/>
    </location>
</feature>
<dbReference type="InterPro" id="IPR009081">
    <property type="entry name" value="PP-bd_ACP"/>
</dbReference>
<feature type="active site" description="Proton donor; for dehydratase activity" evidence="4">
    <location>
        <position position="189"/>
    </location>
</feature>
<dbReference type="SUPFAM" id="SSF53901">
    <property type="entry name" value="Thiolase-like"/>
    <property type="match status" value="3"/>
</dbReference>
<dbReference type="SUPFAM" id="SSF51735">
    <property type="entry name" value="NAD(P)-binding Rossmann-fold domains"/>
    <property type="match status" value="2"/>
</dbReference>
<dbReference type="GO" id="GO:0004312">
    <property type="term" value="F:fatty acid synthase activity"/>
    <property type="evidence" value="ECO:0007669"/>
    <property type="project" value="TreeGrafter"/>
</dbReference>
<dbReference type="InterPro" id="IPR016039">
    <property type="entry name" value="Thiolase-like"/>
</dbReference>
<dbReference type="InterPro" id="IPR013968">
    <property type="entry name" value="PKS_KR"/>
</dbReference>
<dbReference type="Proteomes" id="UP001201812">
    <property type="component" value="Unassembled WGS sequence"/>
</dbReference>
<evidence type="ECO:0000256" key="6">
    <source>
        <dbReference type="SAM" id="MobiDB-lite"/>
    </source>
</evidence>
<gene>
    <name evidence="10" type="ORF">DdX_05937</name>
</gene>
<dbReference type="SMART" id="SM00825">
    <property type="entry name" value="PKS_KS"/>
    <property type="match status" value="3"/>
</dbReference>
<dbReference type="PROSITE" id="PS52019">
    <property type="entry name" value="PKS_MFAS_DH"/>
    <property type="match status" value="1"/>
</dbReference>
<feature type="coiled-coil region" evidence="5">
    <location>
        <begin position="2290"/>
        <end position="2317"/>
    </location>
</feature>
<dbReference type="CDD" id="cd00833">
    <property type="entry name" value="PKS"/>
    <property type="match status" value="3"/>
</dbReference>
<dbReference type="SUPFAM" id="SSF47336">
    <property type="entry name" value="ACP-like"/>
    <property type="match status" value="3"/>
</dbReference>
<dbReference type="InterPro" id="IPR050091">
    <property type="entry name" value="PKS_NRPS_Biosynth_Enz"/>
</dbReference>
<evidence type="ECO:0000313" key="11">
    <source>
        <dbReference type="Proteomes" id="UP001201812"/>
    </source>
</evidence>
<comment type="caution">
    <text evidence="10">The sequence shown here is derived from an EMBL/GenBank/DDBJ whole genome shotgun (WGS) entry which is preliminary data.</text>
</comment>
<dbReference type="GO" id="GO:0031177">
    <property type="term" value="F:phosphopantetheine binding"/>
    <property type="evidence" value="ECO:0007669"/>
    <property type="project" value="InterPro"/>
</dbReference>
<dbReference type="Pfam" id="PF00109">
    <property type="entry name" value="ketoacyl-synt"/>
    <property type="match status" value="3"/>
</dbReference>
<dbReference type="Gene3D" id="1.10.1200.10">
    <property type="entry name" value="ACP-like"/>
    <property type="match status" value="3"/>
</dbReference>
<feature type="domain" description="PKS/mFAS DH" evidence="9">
    <location>
        <begin position="1"/>
        <end position="276"/>
    </location>
</feature>
<keyword evidence="2" id="KW-0597">Phosphoprotein</keyword>
<sequence>MDNNSSRRIQHKFCNVQYEYLLNHRLNGHPVIPGLTLVNLLRSYFDKEQLTLRNVNFHEIIPFSSTQAPVIEINFENLANEHKRQDDHQLSVTISNYGQNNSQILSAVLDCTINKPDISLPDHMKTSWDMITSVNVPQDEFYLFMSSRGYEYSIPFCSVVSVSVNGIAPDKSIGSCKLMPTTKLDVIIDGLLQAMVFTILRRIDQKQMIVPFCIGNLRFEGLLQHIVIDTSKWTFLFEVNPQTFIGNCTIFESSTNLTLFTANNMLFRPVNRLEPINMPKPMLNLSKTTTNAFGIRSIACRLPPNISSASEFWQFLVEFGTADGRIPASRIHTRNNLLKDGLVEGGHFLCQDVAAFDAAFFGISRVEAEAMDPQQRFLLECVYECMENGNQIDLTETGFFIGFMGSEYMDLPRAEQQSALTMLGSSYSIVSGRLSHFYNSRGPSITVDTACSSSLVAMDLAIQAINAGRCSRAIVAGVNIILTEKGLRQRANGKMLAWDGCCRTFDANASGYGRADGCVVMLLEKITKENYHLFEAEIQAVEVNHDGKSTALTAPNPAAQAELIAKCIRSVESDQLCFWECHGTGTALGDPIEFQALARSLNSQTKDVTISSAKASIGHSEAASGLVGVLKAIKQLQEKYVPAMPHFHVVNAQIKRPISALRISAIGMELDECDIISGGVCSFGIGGTNACAILSKTNVLDKYGDKLLYMWNSWIKVLPISGKSRISLERNINNYINCIEKPKESINVTPYCAAVALYRNHYQHRAAVTFGTGNSSKKIIKKTDTEDYRQGLVFEVGWWDDLNFDFLFKIPEYAKQFEKLIQAVGFDLTDLFEDSSNLDDKFKNGIVKVADSYAKFKSLIEFGVITKELYSQPNTTKFSENMKQMLTIYPESREEEKQLEKYFYRCMDSMKHDGSQSMATNGSYGKLRANTTEDFADVIATAYIQGVDLNWQKIYSPGFLSHFLAKVQLPNYAWDRKEFWSTPLSDQFDHPLVGNVTDVSESLTIFENLLSTRRLPFLKTVKYKKKSILTFGCVVEIIIASTFHHFERIGKSASSISIEKFHNENLYLPQETDVWICTAVKNYESAEIINNEQAVVVELSQTVPNSSVYYPMCSALVKKTCTVNSKRRDLPQPQQKLDLHHFNSIIAKNTGVEYRVDDVYIELDSYCNIARISTCQLTHQGFHIHPLLLEAFVQILQHYGTLQTYEEFEKKIKQIQISSDIRVNNLCYVNVEENVVESFDGHGNMIIRILVDVDSDMLIPTEDKIQNGSIEHSIITQEKSLDHETTCYPHLGDITNKVKEAVEDALSQEQQLAQTDFDTGFMDLGLDSLALIGFVNKLNESYFHGQLISSTDVFSYPTINALSSYIYQRQKDTTRSMLQSSNVDSCLSYIDAGSQSMELDLSHPKTGNSQKFTLSSHAYLIEESGGHNNIHVTSRPSLFVSVHNDGRNINVHMKKDAYYEVFVVAGHSSPLFERKVTELLQYSKQEYVSLSFVDDETNIIEASKFIRAFAKILVTSTSKIYITIPTSKGNCIRLNGMARGFFKSLAAEKRNKIIYDHYNDHQLNRLPDLKCALPRPAPSGNWLITGGTSGLGFEMLKYLVDHYHIECIVVISRKPFTGKYADEVSKLQRFCEIEFHAADVSNLDQMRGVFASVEFDICGRLDGVIHSAGVVQDALFECQTDATFEKVLNVKCVGLQNLEILLAEYKLSPRFFIINSSISSTLGNTGQTNYAAANSYVDEFIRHRRAKKLNGTSINWGNWLEVGMAERAGINASLKSVGFSGLTVNEAMIYFRYILESNPCVIAVAKIDWDILMKNRPDLHGILANAIYYEESMEKANEAKLENYKIQVQSSTKSIEPLSASKIRQNLNKMFTSKTDLEKYLIKNLHSFLANTAANQEDMIEINSSDGFMEVGFDSFRLYSLTTQLNSYLQSQYRPGFSLSVVDLFEHSTPAQLSEYILNNVKTDSTDYSNINEDAPEVLKEENSERYVSKIDMEYISDHIIGEQVVVPAAYQIHCLENHFASSVNGIESQVMIENITFTQIMTEKHLMSLVTTASPSKLNSDIFNVALTSCEKTFSTGNICSNSIKCANGFKHHEIKKFISDIFNDSNGIPTDVNNFYREMSNNGVKYGDSMRLLKNMKVNHIQNTVIGKVVWNHGMPIWLLYELALQALSMALFDERMTYYYVPTFIKTHTKNLAHIAKTKEVSVYGKVFQKNVTYVEGSVAVETSCDSYLFLENIRAVKMYREPSDKEPTGLKIYEDMSKREENYEPQSPSSDEELSQYFDSSSPTIYANENMKYKQLHKDASQVEQKINSETNENFKTFQNSSSIIGRNVVQKLEKLNLKEEITQVGDTIAPAILPSMYGKILVDDLGCPVAKCSDKNGKTNYDLQNASNDYPICPRKQSQIDVIIRGWNQSTFKQPTVLSSETKFSKAIPKGLPPVEDFDCQFFNITPNEAPFVDPQQRWLLEAVVETMEHAAISTPIDPNTGVFIGCSSSDFAQKIHSELDCCNLSAYLAAGTNGSVLAGRLAHFFGFTGPVMTFDTGCSSFGVALATACDALVDRKCRFALVGAVNVILNEKTSQTLNKCGMLSPQHRCATFDADADGYLRGEGVAMVLIEGVDLEHNDKKIHLAELKEVDEDLKTVRITGWSSGHTGGDSAALTVPSTAAQCRVMKSALEMASRNGSVELEPIDLVECHGSGTALGDPIEFTSILDVFTGSKQESLTLTASKTRFGHCEAAAGGMSLVNLLNNIQDEYIPPISHFKLMNTHIRELIAARNGKDFTPTPSVLVPIVGVEFKISRAMVNSFGFSGVNTAVFIEATENKTSSKQSDNNSYPSELLAFSAKSEESLRMMIEAVETFLQSHMPFIAVLFQKLQANHGKPHYFYRHTRIVNRINDSTEILEEEPPKSNVTLLVDSVRNAEIALAELLQNHRGFRENWDKISTADQPDILKLNLLEKIILSFVKFFVNCNFQLKHIFVEDPIDANILPRNLCSVTTFTKEYKGLLNDPSSRLIRFSDIFQINETQYERPSLRLNRLFGQLFMAKFHFNLQSFEPETSQHQLIPDLPGYKFDRKRYWPFDEISDLERISEKRKHEIITTSHSCMDQRRISSHVGNLQYQTSSTPSTSSNRPGTYKVMEENQDCDALKVRFEKSHPIDELDDIFYQLYYQPQMSEVARLEHENHSFGLLDFIGCVYNSKFTTIKIDMSLDAAKIDVGSLLENKISDVVIFWQSIQCELDKDIRRGIHNFTNLSQLFIQWPRKRPLRLVTIVPNAKTTEFGAFIRSVVAEYKNVSYIVVCLEEVLKNYDLDNIIETQFSLLTCIEASDILRIANDGTIYAERLDRAVQNSKLIEEDSTKNMDCSREKVLITGGLGGIGQEIIKGMKATEFVVVSRGANTKSKSKYYGKIVKEYTSSCEEKEQLRNVFKQESGINTVIHCAGVVRNSLIKNLTDEAWNEVFKTKVTGTKNLLDLCEEFAVPNFIAISSVASIFGSIGQCNYAVANFLMTKMCFDREKLRTKIKNISVKTFGPWAEVGMLAGKEKSSIRKQICDSGWDFIKPSVGVKIILKKLKPGSPHTRAHGITFLGDWSKLLRQQKHLAKLISPVIVSKDIHSYDDKMLETANGNIKQLIVDKIREVSGIMGTIDINVGLMSLGVDSLMIEKLRTTLCEVFEAIEITPAEMYEYVSVKELCKMVDHKLSMKYFPIDDVTVKDKGLIYNQELTTKSEVKSDLNEGKQKSDFTSLERPEYTEFIEENDIAIISMSGSFSGCESVEELWNGLLKGKELTSTISNNSDNNSDQDNFDNETDVNAFIPVSGSVPNTEKFDSALFQLSQEDATQLDFQTKNFLQHAYLCLEKSGYIREKRKYKIGCFVGAEPMPASEMNIPDENRGSLINMYKQNQKDFIAMWTSHILDINGPSAAVYSACSSSLLAIRYACDTIQHRHADLCLAGAVHLVHPEDAGHHFQPGMVLSSTSHCRPFSFSSDGGIIRGSACAAVLLKDAKNAYLDGDNILGVIKSCRINNDGGRGNKSNFMAPSLRGQTESMRSVFAECTSVTPNDIAYLEAHGTGTPVGDSIEIKAMTDVYGKREKPLTIGSIKANIGDNRPAKPGE</sequence>
<dbReference type="SMART" id="SM00822">
    <property type="entry name" value="PKS_KR"/>
    <property type="match status" value="2"/>
</dbReference>
<evidence type="ECO:0000259" key="8">
    <source>
        <dbReference type="PROSITE" id="PS52004"/>
    </source>
</evidence>
<dbReference type="InterPro" id="IPR042104">
    <property type="entry name" value="PKS_dehydratase_sf"/>
</dbReference>
<dbReference type="InterPro" id="IPR014030">
    <property type="entry name" value="Ketoacyl_synth_N"/>
</dbReference>
<evidence type="ECO:0000259" key="7">
    <source>
        <dbReference type="PROSITE" id="PS50075"/>
    </source>
</evidence>
<dbReference type="InterPro" id="IPR036736">
    <property type="entry name" value="ACP-like_sf"/>
</dbReference>
<evidence type="ECO:0000256" key="4">
    <source>
        <dbReference type="PROSITE-ProRule" id="PRU01363"/>
    </source>
</evidence>